<comment type="caution">
    <text evidence="1">The sequence shown here is derived from an EMBL/GenBank/DDBJ whole genome shotgun (WGS) entry which is preliminary data.</text>
</comment>
<sequence length="94" mass="10833">MATELHIQLEYHLFQGLQIDIYDNSTNSTPKINRKAKITRSAIMSRQEFRQKVQETLSDEATRVNMSPGVKYKLKNTLLLARIKSLLNTALHMS</sequence>
<keyword evidence="2" id="KW-1185">Reference proteome</keyword>
<dbReference type="EMBL" id="JAVFKD010000010">
    <property type="protein sequence ID" value="KAK5994278.1"/>
    <property type="molecule type" value="Genomic_DNA"/>
</dbReference>
<proteinExistence type="predicted"/>
<evidence type="ECO:0000313" key="2">
    <source>
        <dbReference type="Proteomes" id="UP001338125"/>
    </source>
</evidence>
<reference evidence="1 2" key="1">
    <citation type="submission" date="2024-01" db="EMBL/GenBank/DDBJ databases">
        <title>Complete genome of Cladobotryum mycophilum ATHUM6906.</title>
        <authorList>
            <person name="Christinaki A.C."/>
            <person name="Myridakis A.I."/>
            <person name="Kouvelis V.N."/>
        </authorList>
    </citation>
    <scope>NUCLEOTIDE SEQUENCE [LARGE SCALE GENOMIC DNA]</scope>
    <source>
        <strain evidence="1 2">ATHUM6906</strain>
    </source>
</reference>
<organism evidence="1 2">
    <name type="scientific">Cladobotryum mycophilum</name>
    <dbReference type="NCBI Taxonomy" id="491253"/>
    <lineage>
        <taxon>Eukaryota</taxon>
        <taxon>Fungi</taxon>
        <taxon>Dikarya</taxon>
        <taxon>Ascomycota</taxon>
        <taxon>Pezizomycotina</taxon>
        <taxon>Sordariomycetes</taxon>
        <taxon>Hypocreomycetidae</taxon>
        <taxon>Hypocreales</taxon>
        <taxon>Hypocreaceae</taxon>
        <taxon>Cladobotryum</taxon>
    </lineage>
</organism>
<protein>
    <submittedName>
        <fullName evidence="1">Uncharacterized protein</fullName>
    </submittedName>
</protein>
<name>A0ABR0SQA3_9HYPO</name>
<evidence type="ECO:0000313" key="1">
    <source>
        <dbReference type="EMBL" id="KAK5994278.1"/>
    </source>
</evidence>
<dbReference type="Proteomes" id="UP001338125">
    <property type="component" value="Unassembled WGS sequence"/>
</dbReference>
<accession>A0ABR0SQA3</accession>
<gene>
    <name evidence="1" type="ORF">PT974_04750</name>
</gene>